<dbReference type="GO" id="GO:0035597">
    <property type="term" value="F:tRNA-2-methylthio-N(6)-dimethylallyladenosine(37) synthase activity"/>
    <property type="evidence" value="ECO:0007669"/>
    <property type="project" value="TreeGrafter"/>
</dbReference>
<name>X1W0K0_9ZZZZ</name>
<evidence type="ECO:0000313" key="3">
    <source>
        <dbReference type="EMBL" id="GAJ20340.1"/>
    </source>
</evidence>
<dbReference type="Pfam" id="PF04055">
    <property type="entry name" value="Radical_SAM"/>
    <property type="match status" value="1"/>
</dbReference>
<evidence type="ECO:0000256" key="1">
    <source>
        <dbReference type="ARBA" id="ARBA00001966"/>
    </source>
</evidence>
<feature type="domain" description="Radical SAM core" evidence="2">
    <location>
        <begin position="3"/>
        <end position="64"/>
    </location>
</feature>
<protein>
    <recommendedName>
        <fullName evidence="2">Radical SAM core domain-containing protein</fullName>
    </recommendedName>
</protein>
<dbReference type="InterPro" id="IPR058240">
    <property type="entry name" value="rSAM_sf"/>
</dbReference>
<dbReference type="GO" id="GO:0005829">
    <property type="term" value="C:cytosol"/>
    <property type="evidence" value="ECO:0007669"/>
    <property type="project" value="TreeGrafter"/>
</dbReference>
<accession>X1W0K0</accession>
<reference evidence="3" key="1">
    <citation type="journal article" date="2014" name="Front. Microbiol.">
        <title>High frequency of phylogenetically diverse reductive dehalogenase-homologous genes in deep subseafloor sedimentary metagenomes.</title>
        <authorList>
            <person name="Kawai M."/>
            <person name="Futagami T."/>
            <person name="Toyoda A."/>
            <person name="Takaki Y."/>
            <person name="Nishi S."/>
            <person name="Hori S."/>
            <person name="Arai W."/>
            <person name="Tsubouchi T."/>
            <person name="Morono Y."/>
            <person name="Uchiyama I."/>
            <person name="Ito T."/>
            <person name="Fujiyama A."/>
            <person name="Inagaki F."/>
            <person name="Takami H."/>
        </authorList>
    </citation>
    <scope>NUCLEOTIDE SEQUENCE</scope>
    <source>
        <strain evidence="3">Expedition CK06-06</strain>
    </source>
</reference>
<dbReference type="EMBL" id="BARW01038085">
    <property type="protein sequence ID" value="GAJ20340.1"/>
    <property type="molecule type" value="Genomic_DNA"/>
</dbReference>
<dbReference type="SFLD" id="SFLDS00029">
    <property type="entry name" value="Radical_SAM"/>
    <property type="match status" value="1"/>
</dbReference>
<sequence length="64" mass="7219">MPHHPAPSSYVPIIQGCDNFCTYCIVPYRRGREKSRPLEEIVKEVRELVNHGAREVTLLGQNGG</sequence>
<dbReference type="PROSITE" id="PS51918">
    <property type="entry name" value="RADICAL_SAM"/>
    <property type="match status" value="1"/>
</dbReference>
<dbReference type="PANTHER" id="PTHR43020">
    <property type="entry name" value="CDK5 REGULATORY SUBUNIT-ASSOCIATED PROTEIN 1"/>
    <property type="match status" value="1"/>
</dbReference>
<dbReference type="InterPro" id="IPR020612">
    <property type="entry name" value="Methylthiotransferase_CS"/>
</dbReference>
<dbReference type="GO" id="GO:0051539">
    <property type="term" value="F:4 iron, 4 sulfur cluster binding"/>
    <property type="evidence" value="ECO:0007669"/>
    <property type="project" value="InterPro"/>
</dbReference>
<proteinExistence type="predicted"/>
<comment type="caution">
    <text evidence="3">The sequence shown here is derived from an EMBL/GenBank/DDBJ whole genome shotgun (WGS) entry which is preliminary data.</text>
</comment>
<organism evidence="3">
    <name type="scientific">marine sediment metagenome</name>
    <dbReference type="NCBI Taxonomy" id="412755"/>
    <lineage>
        <taxon>unclassified sequences</taxon>
        <taxon>metagenomes</taxon>
        <taxon>ecological metagenomes</taxon>
    </lineage>
</organism>
<dbReference type="PROSITE" id="PS01278">
    <property type="entry name" value="MTTASE_RADICAL"/>
    <property type="match status" value="1"/>
</dbReference>
<evidence type="ECO:0000259" key="2">
    <source>
        <dbReference type="PROSITE" id="PS51918"/>
    </source>
</evidence>
<gene>
    <name evidence="3" type="ORF">S12H4_58581</name>
</gene>
<dbReference type="AlphaFoldDB" id="X1W0K0"/>
<dbReference type="PANTHER" id="PTHR43020:SF2">
    <property type="entry name" value="MITOCHONDRIAL TRNA METHYLTHIOTRANSFERASE CDK5RAP1"/>
    <property type="match status" value="1"/>
</dbReference>
<dbReference type="InterPro" id="IPR007197">
    <property type="entry name" value="rSAM"/>
</dbReference>
<comment type="cofactor">
    <cofactor evidence="1">
        <name>[4Fe-4S] cluster</name>
        <dbReference type="ChEBI" id="CHEBI:49883"/>
    </cofactor>
</comment>
<dbReference type="Gene3D" id="3.30.750.210">
    <property type="match status" value="1"/>
</dbReference>
<dbReference type="SUPFAM" id="SSF102114">
    <property type="entry name" value="Radical SAM enzymes"/>
    <property type="match status" value="1"/>
</dbReference>